<keyword evidence="2" id="KW-1185">Reference proteome</keyword>
<dbReference type="EMBL" id="VDMD01000012">
    <property type="protein sequence ID" value="TRM62527.1"/>
    <property type="molecule type" value="Genomic_DNA"/>
</dbReference>
<accession>A0A550CCL3</accession>
<evidence type="ECO:0000313" key="1">
    <source>
        <dbReference type="EMBL" id="TRM62527.1"/>
    </source>
</evidence>
<name>A0A550CCL3_9AGAR</name>
<evidence type="ECO:0000313" key="2">
    <source>
        <dbReference type="Proteomes" id="UP000320762"/>
    </source>
</evidence>
<comment type="caution">
    <text evidence="1">The sequence shown here is derived from an EMBL/GenBank/DDBJ whole genome shotgun (WGS) entry which is preliminary data.</text>
</comment>
<organism evidence="1 2">
    <name type="scientific">Schizophyllum amplum</name>
    <dbReference type="NCBI Taxonomy" id="97359"/>
    <lineage>
        <taxon>Eukaryota</taxon>
        <taxon>Fungi</taxon>
        <taxon>Dikarya</taxon>
        <taxon>Basidiomycota</taxon>
        <taxon>Agaricomycotina</taxon>
        <taxon>Agaricomycetes</taxon>
        <taxon>Agaricomycetidae</taxon>
        <taxon>Agaricales</taxon>
        <taxon>Schizophyllaceae</taxon>
        <taxon>Schizophyllum</taxon>
    </lineage>
</organism>
<proteinExistence type="predicted"/>
<gene>
    <name evidence="1" type="ORF">BD626DRAFT_497692</name>
</gene>
<dbReference type="Proteomes" id="UP000320762">
    <property type="component" value="Unassembled WGS sequence"/>
</dbReference>
<reference evidence="1 2" key="1">
    <citation type="journal article" date="2019" name="New Phytol.">
        <title>Comparative genomics reveals unique wood-decay strategies and fruiting body development in the Schizophyllaceae.</title>
        <authorList>
            <person name="Almasi E."/>
            <person name="Sahu N."/>
            <person name="Krizsan K."/>
            <person name="Balint B."/>
            <person name="Kovacs G.M."/>
            <person name="Kiss B."/>
            <person name="Cseklye J."/>
            <person name="Drula E."/>
            <person name="Henrissat B."/>
            <person name="Nagy I."/>
            <person name="Chovatia M."/>
            <person name="Adam C."/>
            <person name="LaButti K."/>
            <person name="Lipzen A."/>
            <person name="Riley R."/>
            <person name="Grigoriev I.V."/>
            <person name="Nagy L.G."/>
        </authorList>
    </citation>
    <scope>NUCLEOTIDE SEQUENCE [LARGE SCALE GENOMIC DNA]</scope>
    <source>
        <strain evidence="1 2">NL-1724</strain>
    </source>
</reference>
<protein>
    <submittedName>
        <fullName evidence="1">Uncharacterized protein</fullName>
    </submittedName>
</protein>
<dbReference type="PROSITE" id="PS51257">
    <property type="entry name" value="PROKAR_LIPOPROTEIN"/>
    <property type="match status" value="1"/>
</dbReference>
<dbReference type="AlphaFoldDB" id="A0A550CCL3"/>
<sequence>MNVGTVRLGLFAGAKMISTLAWTQSTTTAQACSPQICSRALVIPAAHNRILVGELLKLAIGRTESQRKDSKIGVISDVTKPIFCFRC</sequence>